<accession>A0A2Z7CXZ0</accession>
<feature type="region of interest" description="Disordered" evidence="1">
    <location>
        <begin position="39"/>
        <end position="78"/>
    </location>
</feature>
<sequence>MMNTANRNLNHLQERSKITFKELMFAIYLYSVREILSSPPKQKNTGIEQVDSESCGREKDPNEQQLIANNEDDMGRKKDVATTAEQLTGGCNMIQSVKCINVPTMVTGGFTTCVQKPDDGQRSQSSCSPVKIHG</sequence>
<protein>
    <submittedName>
        <fullName evidence="2">Uncharacterized protein</fullName>
    </submittedName>
</protein>
<name>A0A2Z7CXZ0_9LAMI</name>
<proteinExistence type="predicted"/>
<evidence type="ECO:0000313" key="2">
    <source>
        <dbReference type="EMBL" id="KZV51598.1"/>
    </source>
</evidence>
<dbReference type="EMBL" id="KQ991595">
    <property type="protein sequence ID" value="KZV51598.1"/>
    <property type="molecule type" value="Genomic_DNA"/>
</dbReference>
<dbReference type="Proteomes" id="UP000250235">
    <property type="component" value="Unassembled WGS sequence"/>
</dbReference>
<dbReference type="AlphaFoldDB" id="A0A2Z7CXZ0"/>
<organism evidence="2 3">
    <name type="scientific">Dorcoceras hygrometricum</name>
    <dbReference type="NCBI Taxonomy" id="472368"/>
    <lineage>
        <taxon>Eukaryota</taxon>
        <taxon>Viridiplantae</taxon>
        <taxon>Streptophyta</taxon>
        <taxon>Embryophyta</taxon>
        <taxon>Tracheophyta</taxon>
        <taxon>Spermatophyta</taxon>
        <taxon>Magnoliopsida</taxon>
        <taxon>eudicotyledons</taxon>
        <taxon>Gunneridae</taxon>
        <taxon>Pentapetalae</taxon>
        <taxon>asterids</taxon>
        <taxon>lamiids</taxon>
        <taxon>Lamiales</taxon>
        <taxon>Gesneriaceae</taxon>
        <taxon>Didymocarpoideae</taxon>
        <taxon>Trichosporeae</taxon>
        <taxon>Loxocarpinae</taxon>
        <taxon>Dorcoceras</taxon>
    </lineage>
</organism>
<evidence type="ECO:0000256" key="1">
    <source>
        <dbReference type="SAM" id="MobiDB-lite"/>
    </source>
</evidence>
<keyword evidence="3" id="KW-1185">Reference proteome</keyword>
<gene>
    <name evidence="2" type="ORF">F511_10551</name>
</gene>
<evidence type="ECO:0000313" key="3">
    <source>
        <dbReference type="Proteomes" id="UP000250235"/>
    </source>
</evidence>
<reference evidence="2 3" key="1">
    <citation type="journal article" date="2015" name="Proc. Natl. Acad. Sci. U.S.A.">
        <title>The resurrection genome of Boea hygrometrica: A blueprint for survival of dehydration.</title>
        <authorList>
            <person name="Xiao L."/>
            <person name="Yang G."/>
            <person name="Zhang L."/>
            <person name="Yang X."/>
            <person name="Zhao S."/>
            <person name="Ji Z."/>
            <person name="Zhou Q."/>
            <person name="Hu M."/>
            <person name="Wang Y."/>
            <person name="Chen M."/>
            <person name="Xu Y."/>
            <person name="Jin H."/>
            <person name="Xiao X."/>
            <person name="Hu G."/>
            <person name="Bao F."/>
            <person name="Hu Y."/>
            <person name="Wan P."/>
            <person name="Li L."/>
            <person name="Deng X."/>
            <person name="Kuang T."/>
            <person name="Xiang C."/>
            <person name="Zhu J.K."/>
            <person name="Oliver M.J."/>
            <person name="He Y."/>
        </authorList>
    </citation>
    <scope>NUCLEOTIDE SEQUENCE [LARGE SCALE GENOMIC DNA]</scope>
    <source>
        <strain evidence="3">cv. XS01</strain>
    </source>
</reference>